<keyword evidence="1" id="KW-1133">Transmembrane helix</keyword>
<accession>A0ABS7ZDK9</accession>
<feature type="transmembrane region" description="Helical" evidence="1">
    <location>
        <begin position="63"/>
        <end position="87"/>
    </location>
</feature>
<dbReference type="RefSeq" id="WP_225564322.1">
    <property type="nucleotide sequence ID" value="NZ_JAIXCQ010000002.1"/>
</dbReference>
<evidence type="ECO:0000256" key="1">
    <source>
        <dbReference type="SAM" id="Phobius"/>
    </source>
</evidence>
<feature type="transmembrane region" description="Helical" evidence="1">
    <location>
        <begin position="15"/>
        <end position="35"/>
    </location>
</feature>
<sequence length="368" mass="37746">MLADPKRSAWVARSVAWTVAAVVLFWPLAIGAVLATRRAARAVEVHDEESAAREARDVRAHGLAAIAVCGACAVVATAVVVVGAGLVTRAAPAVQSLLAAGATTSTQRLPEPAEPSVVAVPEIDLGEGVSLTTAKPWYLLAPGDCFGTADLNIFVPLVACGSASAHHVFAAVPVPGPWPGGEQGSGAAEQACSAALAELGGLPRDAPYTLWHAAEEPWGQGQDVVVCAADPAVPSEGETAETFEGDVPADWTSVEFIAPPGCFDAAPLTGAGSLDVAPVHDCAEPHTGLVYAARWVDLTTDEPMAQSYADAGTFCAEEFRGLAARAPAGQRLEIWPVLPAADTPGPMTCAVTSDEPLPESLTDAARRR</sequence>
<proteinExistence type="predicted"/>
<evidence type="ECO:0000313" key="3">
    <source>
        <dbReference type="Proteomes" id="UP001319870"/>
    </source>
</evidence>
<dbReference type="EMBL" id="JAIXCQ010000002">
    <property type="protein sequence ID" value="MCA5892552.1"/>
    <property type="molecule type" value="Genomic_DNA"/>
</dbReference>
<keyword evidence="1" id="KW-0812">Transmembrane</keyword>
<keyword evidence="1" id="KW-0472">Membrane</keyword>
<evidence type="ECO:0000313" key="2">
    <source>
        <dbReference type="EMBL" id="MCA5892552.1"/>
    </source>
</evidence>
<gene>
    <name evidence="2" type="ORF">LEP48_04185</name>
</gene>
<reference evidence="2 3" key="1">
    <citation type="submission" date="2021-09" db="EMBL/GenBank/DDBJ databases">
        <title>Isoptericola luteus sp. nov., a novel bacterium isolated from Harbin, the capital city of Heilongjiang province.</title>
        <authorList>
            <person name="Li J."/>
        </authorList>
    </citation>
    <scope>NUCLEOTIDE SEQUENCE [LARGE SCALE GENOMIC DNA]</scope>
    <source>
        <strain evidence="2 3">NEAU-Y5</strain>
    </source>
</reference>
<evidence type="ECO:0008006" key="4">
    <source>
        <dbReference type="Google" id="ProtNLM"/>
    </source>
</evidence>
<protein>
    <recommendedName>
        <fullName evidence="4">Septum formation-related domain-containing protein</fullName>
    </recommendedName>
</protein>
<name>A0ABS7ZDK9_9MICO</name>
<keyword evidence="3" id="KW-1185">Reference proteome</keyword>
<comment type="caution">
    <text evidence="2">The sequence shown here is derived from an EMBL/GenBank/DDBJ whole genome shotgun (WGS) entry which is preliminary data.</text>
</comment>
<organism evidence="2 3">
    <name type="scientific">Isoptericola luteus</name>
    <dbReference type="NCBI Taxonomy" id="2879484"/>
    <lineage>
        <taxon>Bacteria</taxon>
        <taxon>Bacillati</taxon>
        <taxon>Actinomycetota</taxon>
        <taxon>Actinomycetes</taxon>
        <taxon>Micrococcales</taxon>
        <taxon>Promicromonosporaceae</taxon>
        <taxon>Isoptericola</taxon>
    </lineage>
</organism>
<dbReference type="Proteomes" id="UP001319870">
    <property type="component" value="Unassembled WGS sequence"/>
</dbReference>